<dbReference type="PANTHER" id="PTHR21327">
    <property type="entry name" value="GTP CYCLOHYDROLASE II-RELATED"/>
    <property type="match status" value="1"/>
</dbReference>
<evidence type="ECO:0000256" key="9">
    <source>
        <dbReference type="ARBA" id="ARBA00023239"/>
    </source>
</evidence>
<comment type="pathway">
    <text evidence="2 10 11">Cofactor biosynthesis; riboflavin biosynthesis; 2-hydroxy-3-oxobutyl phosphate from D-ribulose 5-phosphate: step 1/1.</text>
</comment>
<keyword evidence="7 10" id="KW-0460">Magnesium</keyword>
<dbReference type="InterPro" id="IPR017945">
    <property type="entry name" value="DHBP_synth_RibB-like_a/b_dom"/>
</dbReference>
<evidence type="ECO:0000256" key="3">
    <source>
        <dbReference type="ARBA" id="ARBA00012153"/>
    </source>
</evidence>
<accession>A0ABQ0E0Y0</accession>
<evidence type="ECO:0000256" key="2">
    <source>
        <dbReference type="ARBA" id="ARBA00004904"/>
    </source>
</evidence>
<proteinExistence type="inferred from homology"/>
<feature type="binding site" evidence="10">
    <location>
        <begin position="162"/>
        <end position="166"/>
    </location>
    <ligand>
        <name>D-ribulose 5-phosphate</name>
        <dbReference type="ChEBI" id="CHEBI:58121"/>
    </ligand>
</feature>
<evidence type="ECO:0000256" key="6">
    <source>
        <dbReference type="ARBA" id="ARBA00022723"/>
    </source>
</evidence>
<comment type="function">
    <text evidence="1 10 11">Catalyzes the conversion of D-ribulose 5-phosphate to formate and 3,4-dihydroxy-2-butanone 4-phosphate.</text>
</comment>
<keyword evidence="5 10" id="KW-0686">Riboflavin biosynthesis</keyword>
<evidence type="ECO:0000313" key="13">
    <source>
        <dbReference type="Proteomes" id="UP001628220"/>
    </source>
</evidence>
<name>A0ABQ0E0Y0_9PORP</name>
<dbReference type="InterPro" id="IPR000422">
    <property type="entry name" value="DHBP_synthase_RibB"/>
</dbReference>
<feature type="site" description="Essential for catalytic activity" evidence="10">
    <location>
        <position position="186"/>
    </location>
</feature>
<keyword evidence="8 10" id="KW-0464">Manganese</keyword>
<evidence type="ECO:0000256" key="7">
    <source>
        <dbReference type="ARBA" id="ARBA00022842"/>
    </source>
</evidence>
<protein>
    <recommendedName>
        <fullName evidence="4 10">3,4-dihydroxy-2-butanone 4-phosphate synthase</fullName>
        <shortName evidence="10 11">DHBP synthase</shortName>
        <ecNumber evidence="3 10">4.1.99.12</ecNumber>
    </recommendedName>
</protein>
<feature type="binding site" evidence="10">
    <location>
        <position position="54"/>
    </location>
    <ligand>
        <name>D-ribulose 5-phosphate</name>
        <dbReference type="ChEBI" id="CHEBI:58121"/>
    </ligand>
</feature>
<organism evidence="12 13">
    <name type="scientific">Porphyromonas miyakawae</name>
    <dbReference type="NCBI Taxonomy" id="3137470"/>
    <lineage>
        <taxon>Bacteria</taxon>
        <taxon>Pseudomonadati</taxon>
        <taxon>Bacteroidota</taxon>
        <taxon>Bacteroidia</taxon>
        <taxon>Bacteroidales</taxon>
        <taxon>Porphyromonadaceae</taxon>
        <taxon>Porphyromonas</taxon>
    </lineage>
</organism>
<comment type="cofactor">
    <cofactor evidence="10 11">
        <name>Mg(2+)</name>
        <dbReference type="ChEBI" id="CHEBI:18420"/>
    </cofactor>
    <cofactor evidence="10 11">
        <name>Mn(2+)</name>
        <dbReference type="ChEBI" id="CHEBI:29035"/>
    </cofactor>
    <text evidence="10 11">Binds 2 divalent metal cations per subunit. Magnesium or manganese.</text>
</comment>
<comment type="catalytic activity">
    <reaction evidence="10 11">
        <text>D-ribulose 5-phosphate = (2S)-2-hydroxy-3-oxobutyl phosphate + formate + H(+)</text>
        <dbReference type="Rhea" id="RHEA:18457"/>
        <dbReference type="ChEBI" id="CHEBI:15378"/>
        <dbReference type="ChEBI" id="CHEBI:15740"/>
        <dbReference type="ChEBI" id="CHEBI:58121"/>
        <dbReference type="ChEBI" id="CHEBI:58830"/>
        <dbReference type="EC" id="4.1.99.12"/>
    </reaction>
</comment>
<comment type="similarity">
    <text evidence="10 11">Belongs to the DHBP synthase family.</text>
</comment>
<evidence type="ECO:0000313" key="12">
    <source>
        <dbReference type="EMBL" id="GAB1251359.1"/>
    </source>
</evidence>
<comment type="caution">
    <text evidence="12">The sequence shown here is derived from an EMBL/GenBank/DDBJ whole genome shotgun (WGS) entry which is preliminary data.</text>
</comment>
<feature type="binding site" evidence="10">
    <location>
        <begin position="49"/>
        <end position="50"/>
    </location>
    <ligand>
        <name>D-ribulose 5-phosphate</name>
        <dbReference type="ChEBI" id="CHEBI:58121"/>
    </ligand>
</feature>
<dbReference type="HAMAP" id="MF_00180">
    <property type="entry name" value="RibB"/>
    <property type="match status" value="1"/>
</dbReference>
<dbReference type="Pfam" id="PF00926">
    <property type="entry name" value="DHBP_synthase"/>
    <property type="match status" value="1"/>
</dbReference>
<dbReference type="Proteomes" id="UP001628220">
    <property type="component" value="Unassembled WGS sequence"/>
</dbReference>
<dbReference type="NCBIfam" id="TIGR00506">
    <property type="entry name" value="ribB"/>
    <property type="match status" value="1"/>
</dbReference>
<dbReference type="Gene3D" id="3.90.870.10">
    <property type="entry name" value="DHBP synthase"/>
    <property type="match status" value="1"/>
</dbReference>
<gene>
    <name evidence="10 12" type="primary">ribB</name>
    <name evidence="12" type="ORF">Tsumi_04630</name>
</gene>
<comment type="subunit">
    <text evidence="10 11">Homodimer.</text>
</comment>
<evidence type="ECO:0000256" key="11">
    <source>
        <dbReference type="RuleBase" id="RU003843"/>
    </source>
</evidence>
<evidence type="ECO:0000256" key="5">
    <source>
        <dbReference type="ARBA" id="ARBA00022619"/>
    </source>
</evidence>
<evidence type="ECO:0000256" key="10">
    <source>
        <dbReference type="HAMAP-Rule" id="MF_00180"/>
    </source>
</evidence>
<feature type="binding site" evidence="10">
    <location>
        <position position="50"/>
    </location>
    <ligand>
        <name>Mg(2+)</name>
        <dbReference type="ChEBI" id="CHEBI:18420"/>
        <label>2</label>
    </ligand>
</feature>
<feature type="binding site" evidence="10">
    <location>
        <position position="50"/>
    </location>
    <ligand>
        <name>Mg(2+)</name>
        <dbReference type="ChEBI" id="CHEBI:18420"/>
        <label>1</label>
    </ligand>
</feature>
<sequence length="237" mass="25956">MLDSNGVYLALNEMKQSYSLSPDVENRIKAAVQALQEGRGILLVDDEDRENEGDIIFPTSNLTPENIALMIRECSGIICLCLKPQKCLELNLPQMVTNNTCVNHTAFTISIEAKDGVTTGVSARDRHRTITTAARDGAKPDDLVHPGHVFPLQAKEGGVFERRGHTEGSIDIVSIAGLGDSAVLCELTNVDGTMSRMPEIVDFSIKHNMPVLSIEDIFQYRQSKEGGRVYSNLIDGK</sequence>
<feature type="binding site" evidence="10">
    <location>
        <position position="165"/>
    </location>
    <ligand>
        <name>Mg(2+)</name>
        <dbReference type="ChEBI" id="CHEBI:18420"/>
        <label>2</label>
    </ligand>
</feature>
<feature type="site" description="Essential for catalytic activity" evidence="10">
    <location>
        <position position="148"/>
    </location>
</feature>
<keyword evidence="9 10" id="KW-0456">Lyase</keyword>
<evidence type="ECO:0000256" key="4">
    <source>
        <dbReference type="ARBA" id="ARBA00018836"/>
    </source>
</evidence>
<dbReference type="EMBL" id="BAAFSF010000001">
    <property type="protein sequence ID" value="GAB1251359.1"/>
    <property type="molecule type" value="Genomic_DNA"/>
</dbReference>
<evidence type="ECO:0000256" key="1">
    <source>
        <dbReference type="ARBA" id="ARBA00002284"/>
    </source>
</evidence>
<keyword evidence="13" id="KW-1185">Reference proteome</keyword>
<keyword evidence="6 10" id="KW-0479">Metal-binding</keyword>
<dbReference type="EC" id="4.1.99.12" evidence="3 10"/>
<dbReference type="SUPFAM" id="SSF55821">
    <property type="entry name" value="YrdC/RibB"/>
    <property type="match status" value="1"/>
</dbReference>
<dbReference type="PANTHER" id="PTHR21327:SF38">
    <property type="entry name" value="3,4-DIHYDROXY-2-BUTANONE 4-PHOSPHATE SYNTHASE"/>
    <property type="match status" value="1"/>
</dbReference>
<reference evidence="12 13" key="1">
    <citation type="journal article" date="2025" name="Int. J. Syst. Evol. Microbiol.">
        <title>Desulfovibrio falkowii sp. nov., Porphyromonas miyakawae sp. nov., Mediterraneibacter flintii sp. nov. and Owariibacterium komagatae gen. nov., sp. nov., isolated from human faeces.</title>
        <authorList>
            <person name="Hamaguchi T."/>
            <person name="Ohara M."/>
            <person name="Hisatomi A."/>
            <person name="Sekiguchi K."/>
            <person name="Takeda J.I."/>
            <person name="Ueyama J."/>
            <person name="Ito M."/>
            <person name="Nishiwaki H."/>
            <person name="Ogi T."/>
            <person name="Hirayama M."/>
            <person name="Ohkuma M."/>
            <person name="Sakamoto M."/>
            <person name="Ohno K."/>
        </authorList>
    </citation>
    <scope>NUCLEOTIDE SEQUENCE [LARGE SCALE GENOMIC DNA]</scope>
    <source>
        <strain evidence="12 13">13CB11C</strain>
    </source>
</reference>
<evidence type="ECO:0000256" key="8">
    <source>
        <dbReference type="ARBA" id="ARBA00023211"/>
    </source>
</evidence>